<dbReference type="AlphaFoldDB" id="A0A1H0WWY7"/>
<keyword evidence="2" id="KW-1185">Reference proteome</keyword>
<reference evidence="2" key="1">
    <citation type="submission" date="2016-10" db="EMBL/GenBank/DDBJ databases">
        <authorList>
            <person name="Varghese N."/>
            <person name="Submissions S."/>
        </authorList>
    </citation>
    <scope>NUCLEOTIDE SEQUENCE [LARGE SCALE GENOMIC DNA]</scope>
    <source>
        <strain evidence="2">DSM 17101</strain>
    </source>
</reference>
<dbReference type="Proteomes" id="UP000199317">
    <property type="component" value="Unassembled WGS sequence"/>
</dbReference>
<dbReference type="EMBL" id="FNJL01000079">
    <property type="protein sequence ID" value="SDP95274.1"/>
    <property type="molecule type" value="Genomic_DNA"/>
</dbReference>
<gene>
    <name evidence="1" type="ORF">SAMN04489708_1793</name>
</gene>
<proteinExistence type="predicted"/>
<sequence length="138" mass="15296">MAEGQQLYKDGQLYRYPLDMPGQLQVGLFADEAARSVVINYNKSIGVPEGAGQLLSMNRWSYDPSGSGNYNRIDLLMDLGPSRNNGALILRTAIEGKSSMDAVLSSGTQLQRVQNWVTPRVYTVTPQGTQLYTPRRLK</sequence>
<organism evidence="1 2">
    <name type="scientific">Paracidovorax cattleyae</name>
    <dbReference type="NCBI Taxonomy" id="80868"/>
    <lineage>
        <taxon>Bacteria</taxon>
        <taxon>Pseudomonadati</taxon>
        <taxon>Pseudomonadota</taxon>
        <taxon>Betaproteobacteria</taxon>
        <taxon>Burkholderiales</taxon>
        <taxon>Comamonadaceae</taxon>
        <taxon>Paracidovorax</taxon>
    </lineage>
</organism>
<dbReference type="RefSeq" id="WP_092840605.1">
    <property type="nucleotide sequence ID" value="NZ_FNJL01000079.1"/>
</dbReference>
<accession>A0A1H0WWY7</accession>
<protein>
    <submittedName>
        <fullName evidence="1">Uncharacterized protein</fullName>
    </submittedName>
</protein>
<name>A0A1H0WWY7_9BURK</name>
<evidence type="ECO:0000313" key="2">
    <source>
        <dbReference type="Proteomes" id="UP000199317"/>
    </source>
</evidence>
<evidence type="ECO:0000313" key="1">
    <source>
        <dbReference type="EMBL" id="SDP95274.1"/>
    </source>
</evidence>